<keyword evidence="2" id="KW-1185">Reference proteome</keyword>
<evidence type="ECO:0000313" key="1">
    <source>
        <dbReference type="EMBL" id="KAG4306587.1"/>
    </source>
</evidence>
<organism evidence="1 2">
    <name type="scientific">Pneumocystis oryctolagi</name>
    <dbReference type="NCBI Taxonomy" id="42067"/>
    <lineage>
        <taxon>Eukaryota</taxon>
        <taxon>Fungi</taxon>
        <taxon>Dikarya</taxon>
        <taxon>Ascomycota</taxon>
        <taxon>Taphrinomycotina</taxon>
        <taxon>Pneumocystomycetes</taxon>
        <taxon>Pneumocystaceae</taxon>
        <taxon>Pneumocystis</taxon>
    </lineage>
</organism>
<gene>
    <name evidence="1" type="ORF">PORY_000575</name>
</gene>
<name>A0ACB7CFM1_9ASCO</name>
<sequence>MNNPEIKESEQFVFSLKYLERKFNSLRDSVLSSSVWKLPFIDALSSRPILKTGTCEPRFLCDACNISKRISTFWIQFHGPKYNPKTLEIYENKKQKFSEKINDSDEKIWYLGKFCYLRAKTTHRFWHWHFDINEELKKILKKLGKFDESFRQILLNMNISERIEKIDKIIIELDNSGKINEIWENFNRILEQAENFMLEPNRFKKEEY</sequence>
<proteinExistence type="predicted"/>
<dbReference type="EMBL" id="JABTEG010000001">
    <property type="protein sequence ID" value="KAG4306587.1"/>
    <property type="molecule type" value="Genomic_DNA"/>
</dbReference>
<comment type="caution">
    <text evidence="1">The sequence shown here is derived from an EMBL/GenBank/DDBJ whole genome shotgun (WGS) entry which is preliminary data.</text>
</comment>
<protein>
    <submittedName>
        <fullName evidence="1">Uncharacterized protein</fullName>
    </submittedName>
</protein>
<reference evidence="1 2" key="1">
    <citation type="journal article" date="2021" name="Commun. Biol.">
        <title>Genomic insights into the host specific adaptation of the Pneumocystis genus.</title>
        <authorList>
            <person name="Cisse O.H."/>
            <person name="Ma L."/>
            <person name="Dekker J.P."/>
            <person name="Khil P.P."/>
            <person name="Youn J.-H."/>
            <person name="Brenchley J.M."/>
            <person name="Blair R."/>
            <person name="Pahar B."/>
            <person name="Chabe M."/>
            <person name="Van Rompay K.K.A."/>
            <person name="Keesler R."/>
            <person name="Sukura A."/>
            <person name="Hirsch V."/>
            <person name="Kutty G."/>
            <person name="Liu Y."/>
            <person name="Peng L."/>
            <person name="Chen J."/>
            <person name="Song J."/>
            <person name="Weissenbacher-Lang C."/>
            <person name="Xu J."/>
            <person name="Upham N.S."/>
            <person name="Stajich J.E."/>
            <person name="Cuomo C.A."/>
            <person name="Cushion M.T."/>
            <person name="Kovacs J.A."/>
        </authorList>
    </citation>
    <scope>NUCLEOTIDE SEQUENCE [LARGE SCALE GENOMIC DNA]</scope>
    <source>
        <strain evidence="1 2">RABM</strain>
    </source>
</reference>
<evidence type="ECO:0000313" key="2">
    <source>
        <dbReference type="Proteomes" id="UP000768646"/>
    </source>
</evidence>
<accession>A0ACB7CFM1</accession>
<dbReference type="Proteomes" id="UP000768646">
    <property type="component" value="Unassembled WGS sequence"/>
</dbReference>